<evidence type="ECO:0000313" key="2">
    <source>
        <dbReference type="EMBL" id="EAZ81544.2"/>
    </source>
</evidence>
<accession>A3HY71</accession>
<keyword evidence="3" id="KW-1185">Reference proteome</keyword>
<evidence type="ECO:0000313" key="3">
    <source>
        <dbReference type="Proteomes" id="UP000003919"/>
    </source>
</evidence>
<keyword evidence="1" id="KW-0472">Membrane</keyword>
<keyword evidence="1" id="KW-1133">Transmembrane helix</keyword>
<feature type="transmembrane region" description="Helical" evidence="1">
    <location>
        <begin position="21"/>
        <end position="44"/>
    </location>
</feature>
<proteinExistence type="predicted"/>
<protein>
    <submittedName>
        <fullName evidence="2">Uncharacterized protein</fullName>
    </submittedName>
</protein>
<gene>
    <name evidence="2" type="ORF">ALPR1_20948</name>
</gene>
<dbReference type="Proteomes" id="UP000003919">
    <property type="component" value="Chromosome"/>
</dbReference>
<evidence type="ECO:0000256" key="1">
    <source>
        <dbReference type="SAM" id="Phobius"/>
    </source>
</evidence>
<sequence length="1449" mass="164203">MSKEVHHTKSPHPLRKKLIRWVMVAFLSLLFLEFVVYFGSNLLLSNWARNKITEATEEVYNVEFNRINFSLLRRGIFLDGIIMKPTEGIESSAEQTLFDFSLDELALRGLWFSFSDNVFYIGSLEFENPNFKMNLPDKPDSKEKAEQDSVQVNNQSPVTALENELKKSIARMKINGVVIRELNIDHADLFFMNFLSQNTLTAENTRLLVRDINLTNKEEWTTPFNARGFEFDLEKVNFKLPDGVHDVIADKVYVSSLDNQIELDNFFLTPDKNKESKAYYFAQLNNLRLGNVDLNQAFMTSRVMVDELVLDDPQFKVERMVKAEKDTTGSENLNDLIDGLLKSIDIQELSINRGKFITSDALDTLKNRIDIEGMDFKMVNFYLGDDENRKENQFFYGEDAAMEIRNASLYLSDEIHLIEGERISVSSFKDEIDIQNVSFQPRPGALEGKDPLHIIRVSIPNIALKDANLKLLYNEGRLEMNGMRLNAPKVEITELRKRENDSTSRVSIKGLLEGYLSEVNIGKFNLDNGEIQFKNEAGERSDDIGFEKFSLELDDVYFQPNTSKNISDFLLAKGVILSLDQYRLKLRDNLHEFTADNVTINSKDSIVTVSNLNIGPENPDQVQEALDAYGKSMILSINIPEFRAEGFDVRAAFEDERLEIQQILIPSPEIAMRRFRKSQQSKVGGGPESSDDVSSLLTSYFNEISIDSVSFSDGKIKYQNYSGKKDIQFQEDNLGLKLKSFYVNREGLANEDRTFFSEEIDLSLGNYAFNLANGNYIATTRDLKYNSLEKTIIIDSLSLEPGPNLNNKIALSLMLPQVAFQGVDIESFLFQNVLDLNKLGLTGGQINIEINRDFEADTIRSEVKTNLPKSIESIQIDSIQAVNSTLGINFRTGTSGAQSILTKFEIAINGFVFDSTTNTKEDLSGLFSEINLSLEDFSFALPDSMHTIKFSSVNVDNTLDATIFSDFQIIPKNTTGSPGKPIISAQLESLSLENNTLKDIQETGVFELNKITLNSPEINVYLDSAENKKEKKTPKSADKEGLVQSILLQDIQILDGRVALHNKSQGAIDRLAFESINLELDDLNLDLLGNSQNISPQFILEKDLRLSISNYHFLSKDSMNRVKIGKVSLLDDDIIVENISFGPSMGRYNYLNQKGFQSDAIDGQVKKLTLKNIDFDQYFQSKNLKAQALILNDLELDVFRDKRLPEEEGIYKAMPQALMSSAAFDLEIDSVLVENGIVRYQEFGPKSMLPGSVFFDQMNVRLTPFVLSKEGTEYPLKSSQMIASTRLMGEGEIKLKGELFYEDPYPMDIEVELGAFDLTKINNMVSRGVFVRILEGKVIDGDWRFTLDEEEAIGDMNFHYEDLKIEFLDSLTLERGKGKLGFMTFMANTIAKNSNPRKLFNKSVNSRIYFERDKSKFVFGAWWRATFSGLKGALGLGQAKVPRRKEEEE</sequence>
<comment type="caution">
    <text evidence="2">The sequence shown here is derived from an EMBL/GenBank/DDBJ whole genome shotgun (WGS) entry which is preliminary data.</text>
</comment>
<keyword evidence="1" id="KW-0812">Transmembrane</keyword>
<name>A3HY71_9BACT</name>
<reference evidence="2 3" key="1">
    <citation type="journal article" date="2011" name="J. Bacteriol.">
        <title>Complete genome sequence of Algoriphagus sp. PR1, bacterial prey of a colony-forming choanoflagellate.</title>
        <authorList>
            <person name="Alegado R.A."/>
            <person name="Ferriera S."/>
            <person name="Nusbaum C."/>
            <person name="Young S.K."/>
            <person name="Zeng Q."/>
            <person name="Imamovic A."/>
            <person name="Fairclough S.R."/>
            <person name="King N."/>
        </authorList>
    </citation>
    <scope>NUCLEOTIDE SEQUENCE [LARGE SCALE GENOMIC DNA]</scope>
    <source>
        <strain evidence="2 3">PR1</strain>
    </source>
</reference>
<dbReference type="EMBL" id="CM001023">
    <property type="protein sequence ID" value="EAZ81544.2"/>
    <property type="molecule type" value="Genomic_DNA"/>
</dbReference>
<dbReference type="eggNOG" id="ENOG502ZAS2">
    <property type="taxonomic scope" value="Bacteria"/>
</dbReference>
<dbReference type="STRING" id="388413.ALPR1_20948"/>
<organism evidence="2 3">
    <name type="scientific">Algoriphagus machipongonensis</name>
    <dbReference type="NCBI Taxonomy" id="388413"/>
    <lineage>
        <taxon>Bacteria</taxon>
        <taxon>Pseudomonadati</taxon>
        <taxon>Bacteroidota</taxon>
        <taxon>Cytophagia</taxon>
        <taxon>Cytophagales</taxon>
        <taxon>Cyclobacteriaceae</taxon>
        <taxon>Algoriphagus</taxon>
    </lineage>
</organism>
<dbReference type="HOGENOM" id="CLU_251392_0_0_10"/>
<dbReference type="EMBL" id="AAXU02000001">
    <property type="protein sequence ID" value="EAZ81544.2"/>
    <property type="molecule type" value="Genomic_DNA"/>
</dbReference>